<evidence type="ECO:0000313" key="3">
    <source>
        <dbReference type="Proteomes" id="UP001556367"/>
    </source>
</evidence>
<feature type="compositionally biased region" description="Low complexity" evidence="1">
    <location>
        <begin position="209"/>
        <end position="223"/>
    </location>
</feature>
<feature type="region of interest" description="Disordered" evidence="1">
    <location>
        <begin position="322"/>
        <end position="343"/>
    </location>
</feature>
<keyword evidence="3" id="KW-1185">Reference proteome</keyword>
<sequence length="343" mass="37320">MSYSFHGQYPENYSTPTTPHSFPAWEIEANPQQQQHQQAQQQADPTQHPSTPQEQHQHTFPVMNTIHLGEVPERIVPSQAREALAQQQHQDIHALRLNPAQFASHPEGRSDSGAAPSGHARPLPHIDTARPSTSPTASSTLLMRRSPSVARPHPYRRPQSAAGTHAGSSAMPAPPAGRARDTSSHVRFHGSGGSSVMPSPISAPPRMTSFGSAGPSGSSSPMGTVTHIAETPSLSRRPEQHVHQYTPRSDVHYDPDSQQLTAMLELPGVRKADMIIKLLTCAWNRVKQVTITGRSNSIFPPDALAVRERKFGIFSRTFAVPAETKPDFPKPGSRKSPPLNLDG</sequence>
<gene>
    <name evidence="2" type="ORF">HGRIS_000161</name>
</gene>
<dbReference type="CDD" id="cd06464">
    <property type="entry name" value="ACD_sHsps-like"/>
    <property type="match status" value="1"/>
</dbReference>
<name>A0ABR3JQV3_9AGAR</name>
<dbReference type="Proteomes" id="UP001556367">
    <property type="component" value="Unassembled WGS sequence"/>
</dbReference>
<evidence type="ECO:0000313" key="2">
    <source>
        <dbReference type="EMBL" id="KAL0957984.1"/>
    </source>
</evidence>
<comment type="caution">
    <text evidence="2">The sequence shown here is derived from an EMBL/GenBank/DDBJ whole genome shotgun (WGS) entry which is preliminary data.</text>
</comment>
<reference evidence="3" key="1">
    <citation type="submission" date="2024-06" db="EMBL/GenBank/DDBJ databases">
        <title>Multi-omics analyses provide insights into the biosynthesis of the anticancer antibiotic pleurotin in Hohenbuehelia grisea.</title>
        <authorList>
            <person name="Weaver J.A."/>
            <person name="Alberti F."/>
        </authorList>
    </citation>
    <scope>NUCLEOTIDE SEQUENCE [LARGE SCALE GENOMIC DNA]</scope>
    <source>
        <strain evidence="3">T-177</strain>
    </source>
</reference>
<dbReference type="EMBL" id="JASNQZ010000004">
    <property type="protein sequence ID" value="KAL0957984.1"/>
    <property type="molecule type" value="Genomic_DNA"/>
</dbReference>
<dbReference type="Gene3D" id="2.60.40.790">
    <property type="match status" value="1"/>
</dbReference>
<dbReference type="InterPro" id="IPR008978">
    <property type="entry name" value="HSP20-like_chaperone"/>
</dbReference>
<protein>
    <submittedName>
        <fullName evidence="2">Uncharacterized protein</fullName>
    </submittedName>
</protein>
<accession>A0ABR3JQV3</accession>
<evidence type="ECO:0000256" key="1">
    <source>
        <dbReference type="SAM" id="MobiDB-lite"/>
    </source>
</evidence>
<feature type="compositionally biased region" description="Low complexity" evidence="1">
    <location>
        <begin position="32"/>
        <end position="43"/>
    </location>
</feature>
<feature type="compositionally biased region" description="Polar residues" evidence="1">
    <location>
        <begin position="1"/>
        <end position="20"/>
    </location>
</feature>
<feature type="compositionally biased region" description="Polar residues" evidence="1">
    <location>
        <begin position="44"/>
        <end position="54"/>
    </location>
</feature>
<feature type="region of interest" description="Disordered" evidence="1">
    <location>
        <begin position="1"/>
        <end position="57"/>
    </location>
</feature>
<proteinExistence type="predicted"/>
<organism evidence="2 3">
    <name type="scientific">Hohenbuehelia grisea</name>
    <dbReference type="NCBI Taxonomy" id="104357"/>
    <lineage>
        <taxon>Eukaryota</taxon>
        <taxon>Fungi</taxon>
        <taxon>Dikarya</taxon>
        <taxon>Basidiomycota</taxon>
        <taxon>Agaricomycotina</taxon>
        <taxon>Agaricomycetes</taxon>
        <taxon>Agaricomycetidae</taxon>
        <taxon>Agaricales</taxon>
        <taxon>Pleurotineae</taxon>
        <taxon>Pleurotaceae</taxon>
        <taxon>Hohenbuehelia</taxon>
    </lineage>
</organism>
<feature type="compositionally biased region" description="Low complexity" evidence="1">
    <location>
        <begin position="129"/>
        <end position="140"/>
    </location>
</feature>
<feature type="region of interest" description="Disordered" evidence="1">
    <location>
        <begin position="103"/>
        <end position="239"/>
    </location>
</feature>